<keyword evidence="4" id="KW-1185">Reference proteome</keyword>
<protein>
    <submittedName>
        <fullName evidence="3">Uncharacterized protein</fullName>
    </submittedName>
</protein>
<evidence type="ECO:0000256" key="2">
    <source>
        <dbReference type="SAM" id="SignalP"/>
    </source>
</evidence>
<evidence type="ECO:0000313" key="3">
    <source>
        <dbReference type="EMBL" id="EFQ31009.1"/>
    </source>
</evidence>
<dbReference type="OrthoDB" id="4817520at2759"/>
<accession>E3QJH1</accession>
<dbReference type="AlphaFoldDB" id="E3QJH1"/>
<dbReference type="RefSeq" id="XP_008095029.1">
    <property type="nucleotide sequence ID" value="XM_008096838.1"/>
</dbReference>
<feature type="compositionally biased region" description="Low complexity" evidence="1">
    <location>
        <begin position="287"/>
        <end position="305"/>
    </location>
</feature>
<feature type="region of interest" description="Disordered" evidence="1">
    <location>
        <begin position="216"/>
        <end position="314"/>
    </location>
</feature>
<feature type="compositionally biased region" description="Polar residues" evidence="1">
    <location>
        <begin position="267"/>
        <end position="286"/>
    </location>
</feature>
<dbReference type="STRING" id="645133.E3QJH1"/>
<evidence type="ECO:0000313" key="4">
    <source>
        <dbReference type="Proteomes" id="UP000008782"/>
    </source>
</evidence>
<keyword evidence="2" id="KW-0732">Signal</keyword>
<reference evidence="4" key="1">
    <citation type="journal article" date="2012" name="Nat. Genet.">
        <title>Lifestyle transitions in plant pathogenic Colletotrichum fungi deciphered by genome and transcriptome analyses.</title>
        <authorList>
            <person name="O'Connell R.J."/>
            <person name="Thon M.R."/>
            <person name="Hacquard S."/>
            <person name="Amyotte S.G."/>
            <person name="Kleemann J."/>
            <person name="Torres M.F."/>
            <person name="Damm U."/>
            <person name="Buiate E.A."/>
            <person name="Epstein L."/>
            <person name="Alkan N."/>
            <person name="Altmueller J."/>
            <person name="Alvarado-Balderrama L."/>
            <person name="Bauser C.A."/>
            <person name="Becker C."/>
            <person name="Birren B.W."/>
            <person name="Chen Z."/>
            <person name="Choi J."/>
            <person name="Crouch J.A."/>
            <person name="Duvick J.P."/>
            <person name="Farman M.A."/>
            <person name="Gan P."/>
            <person name="Heiman D."/>
            <person name="Henrissat B."/>
            <person name="Howard R.J."/>
            <person name="Kabbage M."/>
            <person name="Koch C."/>
            <person name="Kracher B."/>
            <person name="Kubo Y."/>
            <person name="Law A.D."/>
            <person name="Lebrun M.-H."/>
            <person name="Lee Y.-H."/>
            <person name="Miyara I."/>
            <person name="Moore N."/>
            <person name="Neumann U."/>
            <person name="Nordstroem K."/>
            <person name="Panaccione D.G."/>
            <person name="Panstruga R."/>
            <person name="Place M."/>
            <person name="Proctor R.H."/>
            <person name="Prusky D."/>
            <person name="Rech G."/>
            <person name="Reinhardt R."/>
            <person name="Rollins J.A."/>
            <person name="Rounsley S."/>
            <person name="Schardl C.L."/>
            <person name="Schwartz D.C."/>
            <person name="Shenoy N."/>
            <person name="Shirasu K."/>
            <person name="Sikhakolli U.R."/>
            <person name="Stueber K."/>
            <person name="Sukno S.A."/>
            <person name="Sweigard J.A."/>
            <person name="Takano Y."/>
            <person name="Takahara H."/>
            <person name="Trail F."/>
            <person name="van der Does H.C."/>
            <person name="Voll L.M."/>
            <person name="Will I."/>
            <person name="Young S."/>
            <person name="Zeng Q."/>
            <person name="Zhang J."/>
            <person name="Zhou S."/>
            <person name="Dickman M.B."/>
            <person name="Schulze-Lefert P."/>
            <person name="Ver Loren van Themaat E."/>
            <person name="Ma L.-J."/>
            <person name="Vaillancourt L.J."/>
        </authorList>
    </citation>
    <scope>NUCLEOTIDE SEQUENCE [LARGE SCALE GENOMIC DNA]</scope>
    <source>
        <strain evidence="4">M1.001 / M2 / FGSC 10212</strain>
    </source>
</reference>
<dbReference type="HOGENOM" id="CLU_615396_0_0_1"/>
<name>E3QJH1_COLGM</name>
<dbReference type="GeneID" id="24411518"/>
<organism evidence="4">
    <name type="scientific">Colletotrichum graminicola (strain M1.001 / M2 / FGSC 10212)</name>
    <name type="common">Maize anthracnose fungus</name>
    <name type="synonym">Glomerella graminicola</name>
    <dbReference type="NCBI Taxonomy" id="645133"/>
    <lineage>
        <taxon>Eukaryota</taxon>
        <taxon>Fungi</taxon>
        <taxon>Dikarya</taxon>
        <taxon>Ascomycota</taxon>
        <taxon>Pezizomycotina</taxon>
        <taxon>Sordariomycetes</taxon>
        <taxon>Hypocreomycetidae</taxon>
        <taxon>Glomerellales</taxon>
        <taxon>Glomerellaceae</taxon>
        <taxon>Colletotrichum</taxon>
        <taxon>Colletotrichum graminicola species complex</taxon>
    </lineage>
</organism>
<feature type="signal peptide" evidence="2">
    <location>
        <begin position="1"/>
        <end position="20"/>
    </location>
</feature>
<feature type="compositionally biased region" description="Basic and acidic residues" evidence="1">
    <location>
        <begin position="231"/>
        <end position="264"/>
    </location>
</feature>
<dbReference type="eggNOG" id="ENOG502RXFY">
    <property type="taxonomic scope" value="Eukaryota"/>
</dbReference>
<dbReference type="EMBL" id="GG697352">
    <property type="protein sequence ID" value="EFQ31009.1"/>
    <property type="molecule type" value="Genomic_DNA"/>
</dbReference>
<proteinExistence type="predicted"/>
<feature type="chain" id="PRO_5003179787" evidence="2">
    <location>
        <begin position="21"/>
        <end position="445"/>
    </location>
</feature>
<gene>
    <name evidence="3" type="ORF">GLRG_06153</name>
</gene>
<dbReference type="Proteomes" id="UP000008782">
    <property type="component" value="Unassembled WGS sequence"/>
</dbReference>
<sequence length="445" mass="47681">MRAFTYLPLLGSLLFAAVNSEDTSDISRRNEKLQQFYNHQAKDGTCVKYFDPKVPNDGLTPCRTYCKAKGQPEEKVGCHSGPTPTGKGPWYTDTDGYEWYPGKCFCAEEIDPIAEAFAIPIIESLAKLDNVICGVFLQAVVESINIGFALVPGAGQAATAARLATKAAVEGAKSFAENSMNPTDFFDGWIKKGCGIDKIELDYDGTFNSLVNAPDSVGTSTGCKRKKKGDCKKLDRKPDPTTKKEDTPATTKKEDAPKTTKKEGAPITTSNAGPTTTAGSDRGLSNSDKSQATLSSTSSVSPSETPVTCQSCRSSKVKNAARDARWGSMFVPRAAGDSCILDSSKGEDSCAASGLDTRDGLLSERSLTKDDPKLTLAGKTFWIDCGRHKPCADARKDSNIDKYYYIEGDSKCGGDLKIGGTRDVAGLEFQSMVSLTSFRLLVNGV</sequence>
<evidence type="ECO:0000256" key="1">
    <source>
        <dbReference type="SAM" id="MobiDB-lite"/>
    </source>
</evidence>
<dbReference type="VEuPathDB" id="FungiDB:GLRG_06153"/>